<organism evidence="1 2">
    <name type="scientific">Holotrichia oblita</name>
    <name type="common">Chafer beetle</name>
    <dbReference type="NCBI Taxonomy" id="644536"/>
    <lineage>
        <taxon>Eukaryota</taxon>
        <taxon>Metazoa</taxon>
        <taxon>Ecdysozoa</taxon>
        <taxon>Arthropoda</taxon>
        <taxon>Hexapoda</taxon>
        <taxon>Insecta</taxon>
        <taxon>Pterygota</taxon>
        <taxon>Neoptera</taxon>
        <taxon>Endopterygota</taxon>
        <taxon>Coleoptera</taxon>
        <taxon>Polyphaga</taxon>
        <taxon>Scarabaeiformia</taxon>
        <taxon>Scarabaeidae</taxon>
        <taxon>Melolonthinae</taxon>
        <taxon>Holotrichia</taxon>
    </lineage>
</organism>
<keyword evidence="2" id="KW-1185">Reference proteome</keyword>
<dbReference type="Proteomes" id="UP001056778">
    <property type="component" value="Chromosome 8"/>
</dbReference>
<evidence type="ECO:0000313" key="1">
    <source>
        <dbReference type="EMBL" id="KAI4456593.1"/>
    </source>
</evidence>
<protein>
    <submittedName>
        <fullName evidence="1">Uncharacterized protein</fullName>
    </submittedName>
</protein>
<comment type="caution">
    <text evidence="1">The sequence shown here is derived from an EMBL/GenBank/DDBJ whole genome shotgun (WGS) entry which is preliminary data.</text>
</comment>
<evidence type="ECO:0000313" key="2">
    <source>
        <dbReference type="Proteomes" id="UP001056778"/>
    </source>
</evidence>
<name>A0ACB9SN90_HOLOL</name>
<dbReference type="EMBL" id="CM043022">
    <property type="protein sequence ID" value="KAI4456593.1"/>
    <property type="molecule type" value="Genomic_DNA"/>
</dbReference>
<accession>A0ACB9SN90</accession>
<reference evidence="1" key="1">
    <citation type="submission" date="2022-04" db="EMBL/GenBank/DDBJ databases">
        <title>Chromosome-scale genome assembly of Holotrichia oblita Faldermann.</title>
        <authorList>
            <person name="Rongchong L."/>
        </authorList>
    </citation>
    <scope>NUCLEOTIDE SEQUENCE</scope>
    <source>
        <strain evidence="1">81SQS9</strain>
    </source>
</reference>
<gene>
    <name evidence="1" type="ORF">MML48_8g00003462</name>
</gene>
<sequence>MGVLEDFKALYEDIKVFRTNITKDNQERRKNLELTQRKLIELKQFVTASNSLRTQASLDISNLHLTNEIKIYVKQIESLINDTNNILKDRLESHSNMESFSLKTAGSLLPSMDGNEDTTKKLVDSILFYESLLKNDDKKHLVNYVLKTRLSENAKIRLKKEYDSIKDLVKDIQDNFISKKSATTLFNQLHQARQHEKSISQFGNEIDQLLSDLTLAQAGNDQTLLTTLRPVNEKIAINSFCNGVKNHEMRTILKARNVGSLKDAIAVALDEERNKPSSSNVFYFHNKRGQVNRGFTNNHHTTRNRMFSSSSRNYRVTNEEPIVDKLLLESTEKSLCMYCGTLVYDLEKHLIALHNCNPEQVYIGSKERRKLFVEIQKKGDFIFNSKQTENIDLIKLRRVQNKSTCTPCPYCKGFYSKEYLRKHIKTNCVAKSTNENPYDRVVGNLAMSRSLLPNFLHPIASEALKNRIFPVLKNDLITRTIANDSLAIKFGNFLAIKYGTSTHHDKMIRNKLRHLSRILLEMKKIDASINNITSIFDSAKFDCFVQAVYIMGGLREGTFSNPSVGPASVTLILQVGDILETEAIKIKDHNLEVEVQRFCKLVSTRCNALINKMAIENRTQLQRTKVTILPRIADINMLEKSLQDEIRSYTNTLNTNFDVHTWTCLSKIVLIKLMTFNRKRPGDVERAHITEYANLQSVSSDELSHLNEDQKLYASQYVRFITRGKLNRPAAIILANKEKEAIDLILKHRLSANVGDSNPYLFGCPTGRDKFFKAGLALKEYCNQKGICHKNLTATNLRKHLATITCSFDKEKQTQISDFMGHAFDIHRNIYTQRPATKDIVEMTKVLNFASGENAAESIECASTNIVSSDVLNNPAKEIAQKIFTELPEESKEAPQLHAAYVEDASTSNSSDLNYVPNTSSDTDDETPRYKISRRKTAKNIKTTWTTPERTTARKAFQGYLQSNCPPSLETCSEFTCADPNLASRTAVQVKSWVINEQKRLNKRKSKWTTPLKEACREDFRQYYNAETTRKYPPVAELKSFLKKHGQESISTEQLRSHLQHDFVYVKSKHKTEKFKRSLFNK</sequence>
<proteinExistence type="predicted"/>